<dbReference type="GO" id="GO:0043022">
    <property type="term" value="F:ribosome binding"/>
    <property type="evidence" value="ECO:0007669"/>
    <property type="project" value="InterPro"/>
</dbReference>
<dbReference type="Gene3D" id="2.40.30.60">
    <property type="entry name" value="RimM"/>
    <property type="match status" value="1"/>
</dbReference>
<dbReference type="EMBL" id="PRCK01000002">
    <property type="protein sequence ID" value="RTJ96334.1"/>
    <property type="molecule type" value="Genomic_DNA"/>
</dbReference>
<evidence type="ECO:0000256" key="3">
    <source>
        <dbReference type="ARBA" id="ARBA00022552"/>
    </source>
</evidence>
<dbReference type="InterPro" id="IPR002676">
    <property type="entry name" value="RimM_N"/>
</dbReference>
<dbReference type="Proteomes" id="UP000287237">
    <property type="component" value="Unassembled WGS sequence"/>
</dbReference>
<keyword evidence="4 5" id="KW-0143">Chaperone</keyword>
<evidence type="ECO:0000259" key="6">
    <source>
        <dbReference type="Pfam" id="PF01782"/>
    </source>
</evidence>
<comment type="caution">
    <text evidence="8">The sequence shown here is derived from an EMBL/GenBank/DDBJ whole genome shotgun (WGS) entry which is preliminary data.</text>
</comment>
<dbReference type="InterPro" id="IPR027275">
    <property type="entry name" value="PRC-brl_dom"/>
</dbReference>
<accession>A0A1E7NHU8</accession>
<feature type="domain" description="RimM N-terminal" evidence="6">
    <location>
        <begin position="8"/>
        <end position="84"/>
    </location>
</feature>
<dbReference type="GO" id="GO:0005737">
    <property type="term" value="C:cytoplasm"/>
    <property type="evidence" value="ECO:0007669"/>
    <property type="project" value="UniProtKB-SubCell"/>
</dbReference>
<name>A0A1E7NHU8_CAMJU</name>
<comment type="similarity">
    <text evidence="5">Belongs to the RimM family.</text>
</comment>
<gene>
    <name evidence="5 8" type="primary">rimM</name>
    <name evidence="8" type="ORF">C3H42_02550</name>
</gene>
<comment type="function">
    <text evidence="5">An accessory protein needed during the final step in the assembly of 30S ribosomal subunit, possibly for assembly of the head region. Essential for efficient processing of 16S rRNA. May be needed both before and after RbfA during the maturation of 16S rRNA. It has affinity for free ribosomal 30S subunits but not for 70S ribosomes.</text>
</comment>
<dbReference type="PANTHER" id="PTHR33692">
    <property type="entry name" value="RIBOSOME MATURATION FACTOR RIMM"/>
    <property type="match status" value="1"/>
</dbReference>
<feature type="domain" description="PRC-barrel" evidence="7">
    <location>
        <begin position="96"/>
        <end position="172"/>
    </location>
</feature>
<evidence type="ECO:0000256" key="2">
    <source>
        <dbReference type="ARBA" id="ARBA00022517"/>
    </source>
</evidence>
<dbReference type="NCBIfam" id="TIGR02273">
    <property type="entry name" value="16S_RimM"/>
    <property type="match status" value="1"/>
</dbReference>
<keyword evidence="1 5" id="KW-0963">Cytoplasm</keyword>
<comment type="subcellular location">
    <subcellularLocation>
        <location evidence="5">Cytoplasm</location>
    </subcellularLocation>
</comment>
<evidence type="ECO:0000313" key="8">
    <source>
        <dbReference type="EMBL" id="RTJ96334.1"/>
    </source>
</evidence>
<keyword evidence="3 5" id="KW-0698">rRNA processing</keyword>
<sequence>MSEKDFVQVAKLGKTVGLKGYVKLHNLSDFSSQFKKDATFFIKNTKEMLKIKHYNASNSTVLFENYEDIEKAKELTNLILFQSIEKSRQTCKLKKDEFFYFDILECEVFEEDKRLGKVVDILETGASYLFEIQSDEKWVNKKYSKIFFIPYLDKFVKNIDIEKRQIFCTQDAFLILENS</sequence>
<evidence type="ECO:0000256" key="5">
    <source>
        <dbReference type="HAMAP-Rule" id="MF_00014"/>
    </source>
</evidence>
<evidence type="ECO:0000256" key="4">
    <source>
        <dbReference type="ARBA" id="ARBA00023186"/>
    </source>
</evidence>
<reference evidence="8 9" key="1">
    <citation type="journal article" date="2019" name="Appl. Environ. Microbiol.">
        <title>Population genetics and characterization of Campylobacter jejuni isolates in western jackdaws and game birds in Finland.</title>
        <authorList>
            <person name="Kovanen S."/>
            <person name="Rossi M."/>
            <person name="Pohja-Mykra M."/>
            <person name="Nieminen T."/>
            <person name="Raunio-Saarnisto M."/>
            <person name="Sauvala M."/>
            <person name="Fredriksson-Ahomaa M."/>
            <person name="Hanninen M.L."/>
            <person name="Kivisto R."/>
        </authorList>
    </citation>
    <scope>NUCLEOTIDE SEQUENCE [LARGE SCALE GENOMIC DNA]</scope>
    <source>
        <strain evidence="8 9">CB296</strain>
    </source>
</reference>
<dbReference type="AlphaFoldDB" id="A0A1E7NHU8"/>
<dbReference type="HAMAP" id="MF_00014">
    <property type="entry name" value="Ribosome_mat_RimM"/>
    <property type="match status" value="1"/>
</dbReference>
<keyword evidence="2 5" id="KW-0690">Ribosome biogenesis</keyword>
<evidence type="ECO:0000259" key="7">
    <source>
        <dbReference type="Pfam" id="PF05239"/>
    </source>
</evidence>
<protein>
    <recommendedName>
        <fullName evidence="5">Ribosome maturation factor RimM</fullName>
    </recommendedName>
</protein>
<dbReference type="InterPro" id="IPR036976">
    <property type="entry name" value="RimM_N_sf"/>
</dbReference>
<dbReference type="PANTHER" id="PTHR33692:SF1">
    <property type="entry name" value="RIBOSOME MATURATION FACTOR RIMM"/>
    <property type="match status" value="1"/>
</dbReference>
<evidence type="ECO:0000256" key="1">
    <source>
        <dbReference type="ARBA" id="ARBA00022490"/>
    </source>
</evidence>
<dbReference type="GO" id="GO:0042274">
    <property type="term" value="P:ribosomal small subunit biogenesis"/>
    <property type="evidence" value="ECO:0007669"/>
    <property type="project" value="UniProtKB-UniRule"/>
</dbReference>
<comment type="subunit">
    <text evidence="5">Binds ribosomal protein uS19.</text>
</comment>
<dbReference type="SUPFAM" id="SSF50346">
    <property type="entry name" value="PRC-barrel domain"/>
    <property type="match status" value="1"/>
</dbReference>
<evidence type="ECO:0000313" key="9">
    <source>
        <dbReference type="Proteomes" id="UP000287237"/>
    </source>
</evidence>
<dbReference type="Gene3D" id="2.30.30.240">
    <property type="entry name" value="PRC-barrel domain"/>
    <property type="match status" value="1"/>
</dbReference>
<dbReference type="InterPro" id="IPR009000">
    <property type="entry name" value="Transl_B-barrel_sf"/>
</dbReference>
<dbReference type="InterPro" id="IPR011033">
    <property type="entry name" value="PRC_barrel-like_sf"/>
</dbReference>
<dbReference type="GO" id="GO:0006364">
    <property type="term" value="P:rRNA processing"/>
    <property type="evidence" value="ECO:0007669"/>
    <property type="project" value="UniProtKB-UniRule"/>
</dbReference>
<dbReference type="SUPFAM" id="SSF50447">
    <property type="entry name" value="Translation proteins"/>
    <property type="match status" value="1"/>
</dbReference>
<dbReference type="GO" id="GO:0005840">
    <property type="term" value="C:ribosome"/>
    <property type="evidence" value="ECO:0007669"/>
    <property type="project" value="InterPro"/>
</dbReference>
<comment type="domain">
    <text evidence="5">The PRC barrel domain binds ribosomal protein uS19.</text>
</comment>
<proteinExistence type="inferred from homology"/>
<dbReference type="Pfam" id="PF01782">
    <property type="entry name" value="RimM"/>
    <property type="match status" value="1"/>
</dbReference>
<dbReference type="RefSeq" id="WP_052859035.1">
    <property type="nucleotide sequence ID" value="NZ_CUKK01000008.1"/>
</dbReference>
<organism evidence="8 9">
    <name type="scientific">Campylobacter jejuni</name>
    <dbReference type="NCBI Taxonomy" id="197"/>
    <lineage>
        <taxon>Bacteria</taxon>
        <taxon>Pseudomonadati</taxon>
        <taxon>Campylobacterota</taxon>
        <taxon>Epsilonproteobacteria</taxon>
        <taxon>Campylobacterales</taxon>
        <taxon>Campylobacteraceae</taxon>
        <taxon>Campylobacter</taxon>
    </lineage>
</organism>
<dbReference type="Pfam" id="PF05239">
    <property type="entry name" value="PRC"/>
    <property type="match status" value="1"/>
</dbReference>
<dbReference type="InterPro" id="IPR011961">
    <property type="entry name" value="RimM"/>
</dbReference>